<protein>
    <submittedName>
        <fullName evidence="2">Uncharacterized protein</fullName>
    </submittedName>
</protein>
<sequence length="309" mass="33757">MNIEEQFARIKRRLNVARYVVAALALCCIVTTGSLALFPDYLTAPTVRSDILFESEEGLQRVSIQDIHWKEFSSLPTFTDPDSETDVDLVLLYDTGASGSGSSAFPAGSLGADVFSLLIDMSFFVSIMTIAYALFIVVQQEWQRAVPVFLMGLMWSNLDGLLTTLGIETPGAGATATISVPVSQHPFVLAQTGLHFESMDMLERYVADVPINSLSTYEGLSQLIALENTVGLEGNKELRETHRIESERRHDAQQTTLLLVRIAGSVLLIGFVLSSAVAFLILLNFRTLKRYIKPADTAPSKPAHAAKAA</sequence>
<keyword evidence="1" id="KW-1133">Transmembrane helix</keyword>
<feature type="transmembrane region" description="Helical" evidence="1">
    <location>
        <begin position="145"/>
        <end position="167"/>
    </location>
</feature>
<proteinExistence type="predicted"/>
<organism evidence="2 3">
    <name type="scientific">Alteromonas macleodii</name>
    <name type="common">Pseudoalteromonas macleodii</name>
    <dbReference type="NCBI Taxonomy" id="28108"/>
    <lineage>
        <taxon>Bacteria</taxon>
        <taxon>Pseudomonadati</taxon>
        <taxon>Pseudomonadota</taxon>
        <taxon>Gammaproteobacteria</taxon>
        <taxon>Alteromonadales</taxon>
        <taxon>Alteromonadaceae</taxon>
        <taxon>Alteromonas/Salinimonas group</taxon>
        <taxon>Alteromonas</taxon>
    </lineage>
</organism>
<comment type="caution">
    <text evidence="2">The sequence shown here is derived from an EMBL/GenBank/DDBJ whole genome shotgun (WGS) entry which is preliminary data.</text>
</comment>
<feature type="transmembrane region" description="Helical" evidence="1">
    <location>
        <begin position="258"/>
        <end position="283"/>
    </location>
</feature>
<dbReference type="AlphaFoldDB" id="A0AB36FPB1"/>
<keyword evidence="1" id="KW-0812">Transmembrane</keyword>
<evidence type="ECO:0000313" key="2">
    <source>
        <dbReference type="EMBL" id="OES25035.1"/>
    </source>
</evidence>
<feature type="transmembrane region" description="Helical" evidence="1">
    <location>
        <begin position="16"/>
        <end position="38"/>
    </location>
</feature>
<keyword evidence="1" id="KW-0472">Membrane</keyword>
<dbReference type="Proteomes" id="UP000095392">
    <property type="component" value="Unassembled WGS sequence"/>
</dbReference>
<accession>A0AB36FPB1</accession>
<name>A0AB36FPB1_ALTMA</name>
<evidence type="ECO:0000256" key="1">
    <source>
        <dbReference type="SAM" id="Phobius"/>
    </source>
</evidence>
<keyword evidence="3" id="KW-1185">Reference proteome</keyword>
<dbReference type="EMBL" id="MIPY01000053">
    <property type="protein sequence ID" value="OES25035.1"/>
    <property type="molecule type" value="Genomic_DNA"/>
</dbReference>
<reference evidence="2 3" key="1">
    <citation type="submission" date="2016-09" db="EMBL/GenBank/DDBJ databases">
        <title>Draft Genome Sequence of four Alteromonas macleodii strains isolated from copper coupons and grown long-term at elevated copper levels.</title>
        <authorList>
            <person name="Cusick K."/>
            <person name="Dale J."/>
            <person name="Little B."/>
            <person name="Biffinger J."/>
        </authorList>
    </citation>
    <scope>NUCLEOTIDE SEQUENCE [LARGE SCALE GENOMIC DNA]</scope>
    <source>
        <strain evidence="2 3">KCP01</strain>
    </source>
</reference>
<gene>
    <name evidence="2" type="ORF">BFV95_4503</name>
</gene>
<dbReference type="RefSeq" id="WP_069945665.1">
    <property type="nucleotide sequence ID" value="NZ_MIPW01000064.1"/>
</dbReference>
<evidence type="ECO:0000313" key="3">
    <source>
        <dbReference type="Proteomes" id="UP000095392"/>
    </source>
</evidence>
<feature type="transmembrane region" description="Helical" evidence="1">
    <location>
        <begin position="114"/>
        <end position="138"/>
    </location>
</feature>